<keyword evidence="6" id="KW-1185">Reference proteome</keyword>
<dbReference type="FunFam" id="3.40.47.10:FF:000014">
    <property type="entry name" value="Chalcone synthase 1"/>
    <property type="match status" value="1"/>
</dbReference>
<dbReference type="PIRSF" id="PIRSF000451">
    <property type="entry name" value="PKS_III"/>
    <property type="match status" value="1"/>
</dbReference>
<dbReference type="GeneID" id="120280442"/>
<evidence type="ECO:0000256" key="3">
    <source>
        <dbReference type="RuleBase" id="RU003633"/>
    </source>
</evidence>
<dbReference type="SUPFAM" id="SSF53901">
    <property type="entry name" value="Thiolase-like"/>
    <property type="match status" value="2"/>
</dbReference>
<dbReference type="Gene3D" id="3.40.47.10">
    <property type="match status" value="2"/>
</dbReference>
<dbReference type="GO" id="GO:0030639">
    <property type="term" value="P:polyketide biosynthetic process"/>
    <property type="evidence" value="ECO:0007669"/>
    <property type="project" value="TreeGrafter"/>
</dbReference>
<accession>A0AB40CT02</accession>
<sequence length="404" mass="44486">MVSVNGAAVDHCEKGNKAGGLASVLALGTANPPNVVYQDTFADYFFRVTNSEDKVELKEKLKRVCDKSMIRKRHFYLNEEKLKEHPNLCAFMDHASLNTRHDIVVEEVPKLGEKAAIKALEEWGRPRSEITHIIFCSTGGVDLPGADYRIIKLLGLSPSTKRVMLYSQGCFAGGTVLRIAKDLAENNENSRVLIVCAELTVISFRGPDEAKENFDNLVGQAIFADGAAAVVVGAKPIPEVETPYFEIVSTDQYILPESEGYIGGHLREVGLTFYLHNQVPSTVGNNIEKTLIKAFSPLGISDWNSLFFITHPGGRAILDKIEEKLELKPEKMRATRHVLSEYGNMSSPSVLFIMDEMRKRSMADSLRTAGEGLDYGVLHGLGPGITVETVVLHALPLANFINQN</sequence>
<keyword evidence="3" id="KW-0808">Transferase</keyword>
<dbReference type="InterPro" id="IPR011141">
    <property type="entry name" value="Polyketide_synthase_type-III"/>
</dbReference>
<evidence type="ECO:0000259" key="4">
    <source>
        <dbReference type="Pfam" id="PF00195"/>
    </source>
</evidence>
<dbReference type="Proteomes" id="UP001515500">
    <property type="component" value="Chromosome 17"/>
</dbReference>
<dbReference type="AlphaFoldDB" id="A0AB40CT02"/>
<dbReference type="PANTHER" id="PTHR11877:SF80">
    <property type="entry name" value="CHALCONE SYNTHASE 1"/>
    <property type="match status" value="1"/>
</dbReference>
<feature type="active site" description="Acyl-thioester intermediate" evidence="2">
    <location>
        <position position="170"/>
    </location>
</feature>
<comment type="similarity">
    <text evidence="1 3">Belongs to the thiolase-like superfamily. Chalcone/stilbene synthases family.</text>
</comment>
<dbReference type="InterPro" id="IPR012328">
    <property type="entry name" value="Chalcone/stilbene_synt_C"/>
</dbReference>
<evidence type="ECO:0000313" key="6">
    <source>
        <dbReference type="Proteomes" id="UP001515500"/>
    </source>
</evidence>
<evidence type="ECO:0000259" key="5">
    <source>
        <dbReference type="Pfam" id="PF02797"/>
    </source>
</evidence>
<evidence type="ECO:0000313" key="7">
    <source>
        <dbReference type="RefSeq" id="XP_039143220.1"/>
    </source>
</evidence>
<evidence type="ECO:0000256" key="2">
    <source>
        <dbReference type="PIRSR" id="PIRSR000451-1"/>
    </source>
</evidence>
<reference evidence="7" key="1">
    <citation type="submission" date="2025-08" db="UniProtKB">
        <authorList>
            <consortium name="RefSeq"/>
        </authorList>
    </citation>
    <scope>IDENTIFICATION</scope>
</reference>
<protein>
    <submittedName>
        <fullName evidence="7">Chalcone synthase-like</fullName>
    </submittedName>
</protein>
<keyword evidence="3" id="KW-0012">Acyltransferase</keyword>
<dbReference type="Pfam" id="PF00195">
    <property type="entry name" value="Chal_sti_synt_N"/>
    <property type="match status" value="1"/>
</dbReference>
<organism evidence="6 7">
    <name type="scientific">Dioscorea cayennensis subsp. rotundata</name>
    <name type="common">White Guinea yam</name>
    <name type="synonym">Dioscorea rotundata</name>
    <dbReference type="NCBI Taxonomy" id="55577"/>
    <lineage>
        <taxon>Eukaryota</taxon>
        <taxon>Viridiplantae</taxon>
        <taxon>Streptophyta</taxon>
        <taxon>Embryophyta</taxon>
        <taxon>Tracheophyta</taxon>
        <taxon>Spermatophyta</taxon>
        <taxon>Magnoliopsida</taxon>
        <taxon>Liliopsida</taxon>
        <taxon>Dioscoreales</taxon>
        <taxon>Dioscoreaceae</taxon>
        <taxon>Dioscorea</taxon>
    </lineage>
</organism>
<dbReference type="RefSeq" id="XP_039143220.1">
    <property type="nucleotide sequence ID" value="XM_039287286.1"/>
</dbReference>
<name>A0AB40CT02_DIOCR</name>
<dbReference type="InterPro" id="IPR016039">
    <property type="entry name" value="Thiolase-like"/>
</dbReference>
<evidence type="ECO:0000256" key="1">
    <source>
        <dbReference type="ARBA" id="ARBA00005531"/>
    </source>
</evidence>
<feature type="domain" description="Chalcone/stilbene synthase N-terminal" evidence="4">
    <location>
        <begin position="13"/>
        <end position="236"/>
    </location>
</feature>
<dbReference type="InterPro" id="IPR001099">
    <property type="entry name" value="Chalcone/stilbene_synt_N"/>
</dbReference>
<dbReference type="Pfam" id="PF02797">
    <property type="entry name" value="Chal_sti_synt_C"/>
    <property type="match status" value="1"/>
</dbReference>
<dbReference type="PANTHER" id="PTHR11877">
    <property type="entry name" value="HYDROXYMETHYLGLUTARYL-COA SYNTHASE"/>
    <property type="match status" value="1"/>
</dbReference>
<gene>
    <name evidence="7" type="primary">LOC120280442</name>
</gene>
<dbReference type="CDD" id="cd00831">
    <property type="entry name" value="CHS_like"/>
    <property type="match status" value="1"/>
</dbReference>
<proteinExistence type="inferred from homology"/>
<dbReference type="GO" id="GO:0016747">
    <property type="term" value="F:acyltransferase activity, transferring groups other than amino-acyl groups"/>
    <property type="evidence" value="ECO:0007669"/>
    <property type="project" value="InterPro"/>
</dbReference>
<feature type="domain" description="Chalcone/stilbene synthase C-terminal" evidence="5">
    <location>
        <begin position="246"/>
        <end position="396"/>
    </location>
</feature>
<dbReference type="FunFam" id="3.40.47.10:FF:000025">
    <property type="entry name" value="Chalcone synthase 2"/>
    <property type="match status" value="1"/>
</dbReference>